<protein>
    <submittedName>
        <fullName evidence="1">Uncharacterized protein</fullName>
    </submittedName>
</protein>
<dbReference type="OrthoDB" id="238329at2"/>
<proteinExistence type="predicted"/>
<evidence type="ECO:0000313" key="1">
    <source>
        <dbReference type="EMBL" id="QDV46054.1"/>
    </source>
</evidence>
<dbReference type="EMBL" id="CP037423">
    <property type="protein sequence ID" value="QDV46054.1"/>
    <property type="molecule type" value="Genomic_DNA"/>
</dbReference>
<reference evidence="1 2" key="1">
    <citation type="submission" date="2019-03" db="EMBL/GenBank/DDBJ databases">
        <title>Deep-cultivation of Planctomycetes and their phenomic and genomic characterization uncovers novel biology.</title>
        <authorList>
            <person name="Wiegand S."/>
            <person name="Jogler M."/>
            <person name="Boedeker C."/>
            <person name="Pinto D."/>
            <person name="Vollmers J."/>
            <person name="Rivas-Marin E."/>
            <person name="Kohn T."/>
            <person name="Peeters S.H."/>
            <person name="Heuer A."/>
            <person name="Rast P."/>
            <person name="Oberbeckmann S."/>
            <person name="Bunk B."/>
            <person name="Jeske O."/>
            <person name="Meyerdierks A."/>
            <person name="Storesund J.E."/>
            <person name="Kallscheuer N."/>
            <person name="Luecker S."/>
            <person name="Lage O.M."/>
            <person name="Pohl T."/>
            <person name="Merkel B.J."/>
            <person name="Hornburger P."/>
            <person name="Mueller R.-W."/>
            <person name="Bruemmer F."/>
            <person name="Labrenz M."/>
            <person name="Spormann A.M."/>
            <person name="Op den Camp H."/>
            <person name="Overmann J."/>
            <person name="Amann R."/>
            <person name="Jetten M.S.M."/>
            <person name="Mascher T."/>
            <person name="Medema M.H."/>
            <person name="Devos D.P."/>
            <person name="Kaster A.-K."/>
            <person name="Ovreas L."/>
            <person name="Rohde M."/>
            <person name="Galperin M.Y."/>
            <person name="Jogler C."/>
        </authorList>
    </citation>
    <scope>NUCLEOTIDE SEQUENCE [LARGE SCALE GENOMIC DNA]</scope>
    <source>
        <strain evidence="1 2">Enr13</strain>
    </source>
</reference>
<dbReference type="RefSeq" id="WP_145390233.1">
    <property type="nucleotide sequence ID" value="NZ_CP037423.1"/>
</dbReference>
<dbReference type="AlphaFoldDB" id="A0A518HZ57"/>
<dbReference type="KEGG" id="snep:Enr13x_59580"/>
<sequence>MTIDTKNKSTTFHGKHPDKFHLTNPQWQPFVESVVCDIQEELGLVDQKLKAQLYSDRSMST</sequence>
<keyword evidence="2" id="KW-1185">Reference proteome</keyword>
<name>A0A518HZ57_9BACT</name>
<evidence type="ECO:0000313" key="2">
    <source>
        <dbReference type="Proteomes" id="UP000319004"/>
    </source>
</evidence>
<gene>
    <name evidence="1" type="ORF">Enr13x_59580</name>
</gene>
<accession>A0A518HZ57</accession>
<dbReference type="Proteomes" id="UP000319004">
    <property type="component" value="Chromosome"/>
</dbReference>
<organism evidence="1 2">
    <name type="scientific">Stieleria neptunia</name>
    <dbReference type="NCBI Taxonomy" id="2527979"/>
    <lineage>
        <taxon>Bacteria</taxon>
        <taxon>Pseudomonadati</taxon>
        <taxon>Planctomycetota</taxon>
        <taxon>Planctomycetia</taxon>
        <taxon>Pirellulales</taxon>
        <taxon>Pirellulaceae</taxon>
        <taxon>Stieleria</taxon>
    </lineage>
</organism>